<evidence type="ECO:0000313" key="2">
    <source>
        <dbReference type="EMBL" id="RGS69172.1"/>
    </source>
</evidence>
<evidence type="ECO:0000256" key="1">
    <source>
        <dbReference type="ARBA" id="ARBA00023172"/>
    </source>
</evidence>
<name>A0A412KKG0_9FIRM</name>
<organism evidence="2 3">
    <name type="scientific">Blautia obeum</name>
    <dbReference type="NCBI Taxonomy" id="40520"/>
    <lineage>
        <taxon>Bacteria</taxon>
        <taxon>Bacillati</taxon>
        <taxon>Bacillota</taxon>
        <taxon>Clostridia</taxon>
        <taxon>Lachnospirales</taxon>
        <taxon>Lachnospiraceae</taxon>
        <taxon>Blautia</taxon>
    </lineage>
</organism>
<dbReference type="GO" id="GO:0015074">
    <property type="term" value="P:DNA integration"/>
    <property type="evidence" value="ECO:0007669"/>
    <property type="project" value="InterPro"/>
</dbReference>
<proteinExistence type="predicted"/>
<dbReference type="GO" id="GO:0006310">
    <property type="term" value="P:DNA recombination"/>
    <property type="evidence" value="ECO:0007669"/>
    <property type="project" value="UniProtKB-KW"/>
</dbReference>
<dbReference type="GO" id="GO:0003677">
    <property type="term" value="F:DNA binding"/>
    <property type="evidence" value="ECO:0007669"/>
    <property type="project" value="InterPro"/>
</dbReference>
<sequence>MRNSTMEYKVNQAYEELKRLIQWNPDSEEKFLQKMVCFLLPGQRKCWPEAIDVLRQSLKTEYGMIFVEKYRNKLEWLDSVSLLELERKIGAIYFFDHYKMIADEFLYKKDFETALFLRIAMETGIRSIDIPYIEWSCIHGRNVVLPEGKTGNIYRKVNGNYPQISRCSLRIIHLLYRKQKMIFTKSKEYYIHRIRRFWGTGEFSFHSFRYYRRKLEMGITIGIQVPKVIPV</sequence>
<gene>
    <name evidence="2" type="ORF">DWX77_15545</name>
</gene>
<dbReference type="SUPFAM" id="SSF56349">
    <property type="entry name" value="DNA breaking-rejoining enzymes"/>
    <property type="match status" value="1"/>
</dbReference>
<dbReference type="InterPro" id="IPR013762">
    <property type="entry name" value="Integrase-like_cat_sf"/>
</dbReference>
<reference evidence="2 3" key="1">
    <citation type="submission" date="2018-08" db="EMBL/GenBank/DDBJ databases">
        <title>A genome reference for cultivated species of the human gut microbiota.</title>
        <authorList>
            <person name="Zou Y."/>
            <person name="Xue W."/>
            <person name="Luo G."/>
        </authorList>
    </citation>
    <scope>NUCLEOTIDE SEQUENCE [LARGE SCALE GENOMIC DNA]</scope>
    <source>
        <strain evidence="2 3">AF21-24</strain>
    </source>
</reference>
<dbReference type="AlphaFoldDB" id="A0A412KKG0"/>
<dbReference type="Gene3D" id="1.10.443.10">
    <property type="entry name" value="Intergrase catalytic core"/>
    <property type="match status" value="1"/>
</dbReference>
<dbReference type="InterPro" id="IPR011010">
    <property type="entry name" value="DNA_brk_join_enz"/>
</dbReference>
<evidence type="ECO:0000313" key="3">
    <source>
        <dbReference type="Proteomes" id="UP000284242"/>
    </source>
</evidence>
<accession>A0A412KKG0</accession>
<dbReference type="Proteomes" id="UP000284242">
    <property type="component" value="Unassembled WGS sequence"/>
</dbReference>
<dbReference type="EMBL" id="QRVV01000089">
    <property type="protein sequence ID" value="RGS69172.1"/>
    <property type="molecule type" value="Genomic_DNA"/>
</dbReference>
<comment type="caution">
    <text evidence="2">The sequence shown here is derived from an EMBL/GenBank/DDBJ whole genome shotgun (WGS) entry which is preliminary data.</text>
</comment>
<protein>
    <submittedName>
        <fullName evidence="2">Uncharacterized protein</fullName>
    </submittedName>
</protein>
<keyword evidence="1" id="KW-0233">DNA recombination</keyword>